<dbReference type="InterPro" id="IPR046868">
    <property type="entry name" value="BAR_4"/>
</dbReference>
<dbReference type="PANTHER" id="PTHR31941">
    <property type="entry name" value="CYTOSKELETAL SIGNALING PROTEIN SLM1"/>
    <property type="match status" value="1"/>
</dbReference>
<dbReference type="PROSITE" id="PS50003">
    <property type="entry name" value="PH_DOMAIN"/>
    <property type="match status" value="1"/>
</dbReference>
<dbReference type="InterPro" id="IPR046869">
    <property type="entry name" value="SLM1/RGC1-like_PH"/>
</dbReference>
<dbReference type="Pfam" id="PF20399">
    <property type="entry name" value="PH_20"/>
    <property type="match status" value="1"/>
</dbReference>
<dbReference type="InterPro" id="IPR001849">
    <property type="entry name" value="PH_domain"/>
</dbReference>
<reference evidence="5 6" key="1">
    <citation type="journal article" date="2018" name="MBio">
        <title>Comparative Genomics Reveals the Core Gene Toolbox for the Fungus-Insect Symbiosis.</title>
        <authorList>
            <person name="Wang Y."/>
            <person name="Stata M."/>
            <person name="Wang W."/>
            <person name="Stajich J.E."/>
            <person name="White M.M."/>
            <person name="Moncalvo J.M."/>
        </authorList>
    </citation>
    <scope>NUCLEOTIDE SEQUENCE [LARGE SCALE GENOMIC DNA]</scope>
    <source>
        <strain evidence="5 6">AUS-77-4</strain>
    </source>
</reference>
<feature type="region of interest" description="Disordered" evidence="3">
    <location>
        <begin position="665"/>
        <end position="722"/>
    </location>
</feature>
<dbReference type="OrthoDB" id="5598057at2759"/>
<dbReference type="SUPFAM" id="SSF50729">
    <property type="entry name" value="PH domain-like"/>
    <property type="match status" value="1"/>
</dbReference>
<evidence type="ECO:0000256" key="1">
    <source>
        <dbReference type="ARBA" id="ARBA00022553"/>
    </source>
</evidence>
<organism evidence="5 6">
    <name type="scientific">Furculomyces boomerangus</name>
    <dbReference type="NCBI Taxonomy" id="61424"/>
    <lineage>
        <taxon>Eukaryota</taxon>
        <taxon>Fungi</taxon>
        <taxon>Fungi incertae sedis</taxon>
        <taxon>Zoopagomycota</taxon>
        <taxon>Kickxellomycotina</taxon>
        <taxon>Harpellomycetes</taxon>
        <taxon>Harpellales</taxon>
        <taxon>Harpellaceae</taxon>
        <taxon>Furculomyces</taxon>
    </lineage>
</organism>
<dbReference type="Proteomes" id="UP000245699">
    <property type="component" value="Unassembled WGS sequence"/>
</dbReference>
<dbReference type="SUPFAM" id="SSF103657">
    <property type="entry name" value="BAR/IMD domain-like"/>
    <property type="match status" value="1"/>
</dbReference>
<feature type="domain" description="PH" evidence="4">
    <location>
        <begin position="326"/>
        <end position="443"/>
    </location>
</feature>
<gene>
    <name evidence="5" type="ORF">BB559_006038</name>
</gene>
<evidence type="ECO:0000313" key="5">
    <source>
        <dbReference type="EMBL" id="PVU87460.1"/>
    </source>
</evidence>
<proteinExistence type="predicted"/>
<dbReference type="Gene3D" id="2.30.29.30">
    <property type="entry name" value="Pleckstrin-homology domain (PH domain)/Phosphotyrosine-binding domain (PTB)"/>
    <property type="match status" value="1"/>
</dbReference>
<evidence type="ECO:0000313" key="6">
    <source>
        <dbReference type="Proteomes" id="UP000245699"/>
    </source>
</evidence>
<sequence>MSFSRAFKKTFAPLGKRSSTIPHELVVGQPATDSTNADSEAALLSTGGKSVGTGDERDLIYKRFQGWKHLVKNYALYFENIAKAQKQIAENYKVAAESVSQPMPEDYLFLTSGSSGVYDAAMNIHSIMVEQSRIVANVGLVQTNNTISNLGALREEIKSKTKDYCARIRVIYENLEKINNELEKLKSQLEKAIEVSKIESEAPKAGDPYLINAKIKDVIMKYSDLENTMHSAVQGELVKLGEWEVQFISRLNSLISSYFTNQSNDLMKSSENSLKISDGFADIKSNVEWDFFKAKYHKILENPQNCNGQSIPANFKYQYMDNPALKVVKIGKLQREEIGYGNAGKFRECQAIITKSGFLHLIDETSKIKKHEPNVTVYLPSALLAPMDSPDLPRNAFMLYSTRTASKTSAMTTTIASKTKYIFRAENYDDMRGWWEFINRFSKDTFADRIFLSVDQNDLEESPALESNVAALTIENTPAAAPRAILPPQTATAQPTQPLMLTGTQAIGSTQGVQPLAYYPYTQPDGQVVYIPIMQNTGVEEPTDAASGAPQFFAQPQQRIEGFQMPPQMPPQMPQVIPGQQQPFMYPFPYGAQPQMYPQAQPQMYPQAQPGFQYPMGYPMGLPQGYPAAAPPVIAPPPIASPAAVPVADPVTTEAPTVAPAAVEAPATTPVQAEAHAVEEPKPSEKASNDTLASVKTETEAEVPKTTVEDVVKEVETTAPSS</sequence>
<feature type="coiled-coil region" evidence="2">
    <location>
        <begin position="165"/>
        <end position="199"/>
    </location>
</feature>
<feature type="compositionally biased region" description="Basic and acidic residues" evidence="3">
    <location>
        <begin position="676"/>
        <end position="688"/>
    </location>
</feature>
<keyword evidence="1" id="KW-0597">Phosphoprotein</keyword>
<keyword evidence="6" id="KW-1185">Reference proteome</keyword>
<dbReference type="EMBL" id="MBFT01000738">
    <property type="protein sequence ID" value="PVU87460.1"/>
    <property type="molecule type" value="Genomic_DNA"/>
</dbReference>
<evidence type="ECO:0000256" key="2">
    <source>
        <dbReference type="SAM" id="Coils"/>
    </source>
</evidence>
<dbReference type="InterPro" id="IPR027267">
    <property type="entry name" value="AH/BAR_dom_sf"/>
</dbReference>
<protein>
    <recommendedName>
        <fullName evidence="4">PH domain-containing protein</fullName>
    </recommendedName>
</protein>
<dbReference type="Gene3D" id="1.20.1270.60">
    <property type="entry name" value="Arfaptin homology (AH) domain/BAR domain"/>
    <property type="match status" value="1"/>
</dbReference>
<feature type="compositionally biased region" description="Basic and acidic residues" evidence="3">
    <location>
        <begin position="697"/>
        <end position="716"/>
    </location>
</feature>
<dbReference type="STRING" id="61424.A0A2T9Y544"/>
<comment type="caution">
    <text evidence="5">The sequence shown here is derived from an EMBL/GenBank/DDBJ whole genome shotgun (WGS) entry which is preliminary data.</text>
</comment>
<dbReference type="AlphaFoldDB" id="A0A2T9Y544"/>
<name>A0A2T9Y544_9FUNG</name>
<dbReference type="Pfam" id="PF20400">
    <property type="entry name" value="BAR_4"/>
    <property type="match status" value="1"/>
</dbReference>
<dbReference type="InterPro" id="IPR011993">
    <property type="entry name" value="PH-like_dom_sf"/>
</dbReference>
<keyword evidence="2" id="KW-0175">Coiled coil</keyword>
<accession>A0A2T9Y544</accession>
<dbReference type="PANTHER" id="PTHR31941:SF1">
    <property type="entry name" value="CYTOSKELETAL SIGNALING PROTEIN SLM1"/>
    <property type="match status" value="1"/>
</dbReference>
<evidence type="ECO:0000259" key="4">
    <source>
        <dbReference type="PROSITE" id="PS50003"/>
    </source>
</evidence>
<evidence type="ECO:0000256" key="3">
    <source>
        <dbReference type="SAM" id="MobiDB-lite"/>
    </source>
</evidence>